<feature type="region of interest" description="Disordered" evidence="1">
    <location>
        <begin position="26"/>
        <end position="77"/>
    </location>
</feature>
<feature type="compositionally biased region" description="Low complexity" evidence="1">
    <location>
        <begin position="26"/>
        <end position="42"/>
    </location>
</feature>
<accession>A0ABN3BKD5</accession>
<evidence type="ECO:0000313" key="2">
    <source>
        <dbReference type="EMBL" id="GAA2196632.1"/>
    </source>
</evidence>
<proteinExistence type="predicted"/>
<name>A0ABN3BKD5_9ACTN</name>
<feature type="region of interest" description="Disordered" evidence="1">
    <location>
        <begin position="90"/>
        <end position="109"/>
    </location>
</feature>
<dbReference type="PROSITE" id="PS51257">
    <property type="entry name" value="PROKAR_LIPOPROTEIN"/>
    <property type="match status" value="1"/>
</dbReference>
<evidence type="ECO:0000256" key="1">
    <source>
        <dbReference type="SAM" id="MobiDB-lite"/>
    </source>
</evidence>
<sequence>MRRTARTGSGGRAGVLAAVAPLAASCGTGRRCPPVPAPAAARDAGRRTGKAASPGPLPALGRTARRGGPRGHGHPGVLVRLGEDAYDVGLTGARAPGDRGTGPQRPADAFPTWWDGAGGDTGAAWNLLVLTRDGGRLLTRGP</sequence>
<protein>
    <submittedName>
        <fullName evidence="2">Uncharacterized protein</fullName>
    </submittedName>
</protein>
<dbReference type="EMBL" id="BAAAOQ010000009">
    <property type="protein sequence ID" value="GAA2196632.1"/>
    <property type="molecule type" value="Genomic_DNA"/>
</dbReference>
<reference evidence="2 3" key="1">
    <citation type="journal article" date="2019" name="Int. J. Syst. Evol. Microbiol.">
        <title>The Global Catalogue of Microorganisms (GCM) 10K type strain sequencing project: providing services to taxonomists for standard genome sequencing and annotation.</title>
        <authorList>
            <consortium name="The Broad Institute Genomics Platform"/>
            <consortium name="The Broad Institute Genome Sequencing Center for Infectious Disease"/>
            <person name="Wu L."/>
            <person name="Ma J."/>
        </authorList>
    </citation>
    <scope>NUCLEOTIDE SEQUENCE [LARGE SCALE GENOMIC DNA]</scope>
    <source>
        <strain evidence="2 3">JCM 14924</strain>
    </source>
</reference>
<dbReference type="Proteomes" id="UP001501391">
    <property type="component" value="Unassembled WGS sequence"/>
</dbReference>
<organism evidence="2 3">
    <name type="scientific">Streptomyces bangladeshensis</name>
    <dbReference type="NCBI Taxonomy" id="295352"/>
    <lineage>
        <taxon>Bacteria</taxon>
        <taxon>Bacillati</taxon>
        <taxon>Actinomycetota</taxon>
        <taxon>Actinomycetes</taxon>
        <taxon>Kitasatosporales</taxon>
        <taxon>Streptomycetaceae</taxon>
        <taxon>Streptomyces</taxon>
    </lineage>
</organism>
<feature type="compositionally biased region" description="Basic residues" evidence="1">
    <location>
        <begin position="63"/>
        <end position="73"/>
    </location>
</feature>
<gene>
    <name evidence="2" type="ORF">GCM10009787_31760</name>
</gene>
<dbReference type="RefSeq" id="WP_346162930.1">
    <property type="nucleotide sequence ID" value="NZ_BAAAOQ010000009.1"/>
</dbReference>
<comment type="caution">
    <text evidence="2">The sequence shown here is derived from an EMBL/GenBank/DDBJ whole genome shotgun (WGS) entry which is preliminary data.</text>
</comment>
<keyword evidence="3" id="KW-1185">Reference proteome</keyword>
<evidence type="ECO:0000313" key="3">
    <source>
        <dbReference type="Proteomes" id="UP001501391"/>
    </source>
</evidence>